<proteinExistence type="inferred from homology"/>
<evidence type="ECO:0000256" key="5">
    <source>
        <dbReference type="ARBA" id="ARBA00022729"/>
    </source>
</evidence>
<protein>
    <submittedName>
        <fullName evidence="7">Plant self-incompatibility protein S1 family</fullName>
    </submittedName>
</protein>
<accession>A0A5A7PR16</accession>
<keyword evidence="5 6" id="KW-0732">Signal</keyword>
<evidence type="ECO:0000256" key="4">
    <source>
        <dbReference type="ARBA" id="ARBA00022525"/>
    </source>
</evidence>
<dbReference type="Pfam" id="PF05938">
    <property type="entry name" value="Self-incomp_S1"/>
    <property type="match status" value="3"/>
</dbReference>
<evidence type="ECO:0000313" key="8">
    <source>
        <dbReference type="Proteomes" id="UP000325081"/>
    </source>
</evidence>
<feature type="chain" id="PRO_5022813417" evidence="6">
    <location>
        <begin position="27"/>
        <end position="405"/>
    </location>
</feature>
<keyword evidence="8" id="KW-1185">Reference proteome</keyword>
<feature type="signal peptide" evidence="6">
    <location>
        <begin position="1"/>
        <end position="26"/>
    </location>
</feature>
<dbReference type="GO" id="GO:0060320">
    <property type="term" value="P:rejection of self pollen"/>
    <property type="evidence" value="ECO:0007669"/>
    <property type="project" value="UniProtKB-KW"/>
</dbReference>
<keyword evidence="4" id="KW-0964">Secreted</keyword>
<reference evidence="8" key="1">
    <citation type="journal article" date="2019" name="Curr. Biol.">
        <title>Genome Sequence of Striga asiatica Provides Insight into the Evolution of Plant Parasitism.</title>
        <authorList>
            <person name="Yoshida S."/>
            <person name="Kim S."/>
            <person name="Wafula E.K."/>
            <person name="Tanskanen J."/>
            <person name="Kim Y.M."/>
            <person name="Honaas L."/>
            <person name="Yang Z."/>
            <person name="Spallek T."/>
            <person name="Conn C.E."/>
            <person name="Ichihashi Y."/>
            <person name="Cheong K."/>
            <person name="Cui S."/>
            <person name="Der J.P."/>
            <person name="Gundlach H."/>
            <person name="Jiao Y."/>
            <person name="Hori C."/>
            <person name="Ishida J.K."/>
            <person name="Kasahara H."/>
            <person name="Kiba T."/>
            <person name="Kim M.S."/>
            <person name="Koo N."/>
            <person name="Laohavisit A."/>
            <person name="Lee Y.H."/>
            <person name="Lumba S."/>
            <person name="McCourt P."/>
            <person name="Mortimer J.C."/>
            <person name="Mutuku J.M."/>
            <person name="Nomura T."/>
            <person name="Sasaki-Sekimoto Y."/>
            <person name="Seto Y."/>
            <person name="Wang Y."/>
            <person name="Wakatake T."/>
            <person name="Sakakibara H."/>
            <person name="Demura T."/>
            <person name="Yamaguchi S."/>
            <person name="Yoneyama K."/>
            <person name="Manabe R.I."/>
            <person name="Nelson D.C."/>
            <person name="Schulman A.H."/>
            <person name="Timko M.P."/>
            <person name="dePamphilis C.W."/>
            <person name="Choi D."/>
            <person name="Shirasu K."/>
        </authorList>
    </citation>
    <scope>NUCLEOTIDE SEQUENCE [LARGE SCALE GENOMIC DNA]</scope>
    <source>
        <strain evidence="8">cv. UVA1</strain>
    </source>
</reference>
<sequence>MFRIANIIRLSLFLLLSMNIFRAGHSCFWTYTVHVNLVNNLPLESKPLYVYCASKDDDLGHHTLSCFLLYDARVSFTNNLPKNSKPLNLHCKSKDDDLGNHTLSYGESWGFKFCVNIFATLFYCNLNWGDKYMSLHAFDGKWYRSVHDPCAGNRGNNCAWTDMSCFFYYEARVSFINYLPQNSKPLDLHCASKDDDLGNHTLGYGESWGFKFCVNPFATLFYCNLYWGNNFMAFHAFEGRWLISLHNPCTGFNRTDCPWKVESEGASLPGGEPSNILYPFLFLLLSMDLLHKGQSCFLYYKVHVSFVNNLPENLRPLYVQCMSKDDDLGIHRLMFGQTWGFKFCVKPFSTLFYCNLNWSSLHIGLQAYNALWILNPCNKGECAWTVIEAGAGLPKGKFHLWDTTE</sequence>
<gene>
    <name evidence="7" type="ORF">STAS_11456</name>
</gene>
<dbReference type="PANTHER" id="PTHR31232:SF155">
    <property type="entry name" value="PLANT SELF-INCOMPATIBILITY PROTEIN S1 FAMILY"/>
    <property type="match status" value="1"/>
</dbReference>
<name>A0A5A7PR16_STRAF</name>
<comment type="caution">
    <text evidence="7">The sequence shown here is derived from an EMBL/GenBank/DDBJ whole genome shotgun (WGS) entry which is preliminary data.</text>
</comment>
<keyword evidence="3" id="KW-0713">Self-incompatibility</keyword>
<evidence type="ECO:0000256" key="2">
    <source>
        <dbReference type="ARBA" id="ARBA00005581"/>
    </source>
</evidence>
<evidence type="ECO:0000256" key="3">
    <source>
        <dbReference type="ARBA" id="ARBA00022471"/>
    </source>
</evidence>
<evidence type="ECO:0000313" key="7">
    <source>
        <dbReference type="EMBL" id="GER35194.1"/>
    </source>
</evidence>
<organism evidence="7 8">
    <name type="scientific">Striga asiatica</name>
    <name type="common">Asiatic witchweed</name>
    <name type="synonym">Buchnera asiatica</name>
    <dbReference type="NCBI Taxonomy" id="4170"/>
    <lineage>
        <taxon>Eukaryota</taxon>
        <taxon>Viridiplantae</taxon>
        <taxon>Streptophyta</taxon>
        <taxon>Embryophyta</taxon>
        <taxon>Tracheophyta</taxon>
        <taxon>Spermatophyta</taxon>
        <taxon>Magnoliopsida</taxon>
        <taxon>eudicotyledons</taxon>
        <taxon>Gunneridae</taxon>
        <taxon>Pentapetalae</taxon>
        <taxon>asterids</taxon>
        <taxon>lamiids</taxon>
        <taxon>Lamiales</taxon>
        <taxon>Orobanchaceae</taxon>
        <taxon>Buchnereae</taxon>
        <taxon>Striga</taxon>
    </lineage>
</organism>
<dbReference type="AlphaFoldDB" id="A0A5A7PR16"/>
<dbReference type="Proteomes" id="UP000325081">
    <property type="component" value="Unassembled WGS sequence"/>
</dbReference>
<evidence type="ECO:0000256" key="1">
    <source>
        <dbReference type="ARBA" id="ARBA00004613"/>
    </source>
</evidence>
<dbReference type="OrthoDB" id="886100at2759"/>
<dbReference type="EMBL" id="BKCP01004960">
    <property type="protein sequence ID" value="GER35194.1"/>
    <property type="molecule type" value="Genomic_DNA"/>
</dbReference>
<comment type="subcellular location">
    <subcellularLocation>
        <location evidence="1">Secreted</location>
    </subcellularLocation>
</comment>
<evidence type="ECO:0000256" key="6">
    <source>
        <dbReference type="SAM" id="SignalP"/>
    </source>
</evidence>
<dbReference type="GO" id="GO:0005576">
    <property type="term" value="C:extracellular region"/>
    <property type="evidence" value="ECO:0007669"/>
    <property type="project" value="UniProtKB-SubCell"/>
</dbReference>
<dbReference type="PANTHER" id="PTHR31232">
    <property type="match status" value="1"/>
</dbReference>
<comment type="similarity">
    <text evidence="2">Belongs to the plant self-incompatibility (S1) protein family.</text>
</comment>
<dbReference type="InterPro" id="IPR010264">
    <property type="entry name" value="Self-incomp_S1"/>
</dbReference>